<sequence>MRRPSHVCICMVDVRIDDARPRMFLHGLRGHVHPLHRRIAPVSVVETAREVTHRVGLGRWNRETGATQRFWQVLNGLSTDLSLAGFHTVD</sequence>
<evidence type="ECO:0000313" key="1">
    <source>
        <dbReference type="EMBL" id="CBA15652.1"/>
    </source>
</evidence>
<dbReference type="AlphaFoldDB" id="D2U8D6"/>
<accession>D2U8D6</accession>
<name>D2U8D6_XANAP</name>
<dbReference type="EMBL" id="FP565176">
    <property type="protein sequence ID" value="CBA15652.1"/>
    <property type="molecule type" value="Genomic_DNA"/>
</dbReference>
<protein>
    <submittedName>
        <fullName evidence="1">Uncharacterized protein</fullName>
    </submittedName>
</protein>
<evidence type="ECO:0000313" key="2">
    <source>
        <dbReference type="Proteomes" id="UP000001890"/>
    </source>
</evidence>
<dbReference type="STRING" id="380358.XALC_1137"/>
<gene>
    <name evidence="1" type="ordered locus">XALc_1137</name>
</gene>
<reference evidence="1 2" key="1">
    <citation type="journal article" date="2009" name="BMC Genomics">
        <title>The complete genome sequence of Xanthomonas albilineans provides new insights into the reductive genome evolution of the xylem-limited Xanthomonadaceae.</title>
        <authorList>
            <person name="Pieretti I."/>
            <person name="Royer M."/>
            <person name="Barbe V."/>
            <person name="Carrere S."/>
            <person name="Koebnik R."/>
            <person name="Cociancich S."/>
            <person name="Couloux A."/>
            <person name="Darrasse A."/>
            <person name="Gouzy J."/>
            <person name="Jacques M.A."/>
            <person name="Lauber E."/>
            <person name="Manceau C."/>
            <person name="Mangenot S."/>
            <person name="Poussier S."/>
            <person name="Segurens B."/>
            <person name="Szurek B."/>
            <person name="Verdier V."/>
            <person name="Arlat M."/>
            <person name="Rott P."/>
        </authorList>
    </citation>
    <scope>NUCLEOTIDE SEQUENCE [LARGE SCALE GENOMIC DNA]</scope>
    <source>
        <strain evidence="2">GPE PC73 / CFBP 7063</strain>
    </source>
</reference>
<proteinExistence type="predicted"/>
<organism evidence="1 2">
    <name type="scientific">Xanthomonas albilineans (strain GPE PC73 / CFBP 7063)</name>
    <dbReference type="NCBI Taxonomy" id="380358"/>
    <lineage>
        <taxon>Bacteria</taxon>
        <taxon>Pseudomonadati</taxon>
        <taxon>Pseudomonadota</taxon>
        <taxon>Gammaproteobacteria</taxon>
        <taxon>Lysobacterales</taxon>
        <taxon>Lysobacteraceae</taxon>
        <taxon>Xanthomonas</taxon>
    </lineage>
</organism>
<keyword evidence="2" id="KW-1185">Reference proteome</keyword>
<dbReference type="KEGG" id="xal:XALC_1137"/>
<dbReference type="Proteomes" id="UP000001890">
    <property type="component" value="Chromosome"/>
</dbReference>